<comment type="caution">
    <text evidence="7">The sequence shown here is derived from an EMBL/GenBank/DDBJ whole genome shotgun (WGS) entry which is preliminary data.</text>
</comment>
<evidence type="ECO:0000256" key="1">
    <source>
        <dbReference type="ARBA" id="ARBA00004141"/>
    </source>
</evidence>
<dbReference type="InterPro" id="IPR038330">
    <property type="entry name" value="TspO/MBR-related_sf"/>
</dbReference>
<keyword evidence="5 6" id="KW-0472">Membrane</keyword>
<dbReference type="CDD" id="cd15904">
    <property type="entry name" value="TSPO_MBR"/>
    <property type="match status" value="1"/>
</dbReference>
<dbReference type="EMBL" id="JAPJZH010000030">
    <property type="protein sequence ID" value="MDA4848738.1"/>
    <property type="molecule type" value="Genomic_DNA"/>
</dbReference>
<gene>
    <name evidence="7" type="ORF">OOZ53_25520</name>
</gene>
<dbReference type="PANTHER" id="PTHR10057">
    <property type="entry name" value="PERIPHERAL-TYPE BENZODIAZEPINE RECEPTOR"/>
    <property type="match status" value="1"/>
</dbReference>
<keyword evidence="4 6" id="KW-1133">Transmembrane helix</keyword>
<dbReference type="RefSeq" id="WP_271092614.1">
    <property type="nucleotide sequence ID" value="NZ_JAPJZH010000030.1"/>
</dbReference>
<keyword evidence="3 6" id="KW-0812">Transmembrane</keyword>
<feature type="transmembrane region" description="Helical" evidence="6">
    <location>
        <begin position="91"/>
        <end position="112"/>
    </location>
</feature>
<dbReference type="PANTHER" id="PTHR10057:SF0">
    <property type="entry name" value="TRANSLOCATOR PROTEIN"/>
    <property type="match status" value="1"/>
</dbReference>
<evidence type="ECO:0000256" key="4">
    <source>
        <dbReference type="ARBA" id="ARBA00022989"/>
    </source>
</evidence>
<proteinExistence type="inferred from homology"/>
<dbReference type="Pfam" id="PF03073">
    <property type="entry name" value="TspO_MBR"/>
    <property type="match status" value="1"/>
</dbReference>
<keyword evidence="8" id="KW-1185">Reference proteome</keyword>
<dbReference type="Proteomes" id="UP001148313">
    <property type="component" value="Unassembled WGS sequence"/>
</dbReference>
<feature type="transmembrane region" description="Helical" evidence="6">
    <location>
        <begin position="43"/>
        <end position="60"/>
    </location>
</feature>
<evidence type="ECO:0000313" key="8">
    <source>
        <dbReference type="Proteomes" id="UP001148313"/>
    </source>
</evidence>
<dbReference type="PIRSF" id="PIRSF005859">
    <property type="entry name" value="PBR"/>
    <property type="match status" value="1"/>
</dbReference>
<sequence>MALVVFLILVSVAAWTGSRFKPGTWYAQLHKPSWTPPDWLFPVAWSALYLMIALAGWLLWRAGGGTTALLVWALQLILNAAWSWLFFGRRWMHVAFVDITLLWFAIVAFILTSWPASPAAAALFVPYLLWVGFAAALNWRIARMNKD</sequence>
<dbReference type="InterPro" id="IPR004307">
    <property type="entry name" value="TspO_MBR"/>
</dbReference>
<comment type="subcellular location">
    <subcellularLocation>
        <location evidence="1">Membrane</location>
        <topology evidence="1">Multi-pass membrane protein</topology>
    </subcellularLocation>
</comment>
<comment type="similarity">
    <text evidence="2">Belongs to the TspO/BZRP family.</text>
</comment>
<evidence type="ECO:0000256" key="5">
    <source>
        <dbReference type="ARBA" id="ARBA00023136"/>
    </source>
</evidence>
<feature type="transmembrane region" description="Helical" evidence="6">
    <location>
        <begin position="119"/>
        <end position="141"/>
    </location>
</feature>
<evidence type="ECO:0000313" key="7">
    <source>
        <dbReference type="EMBL" id="MDA4848738.1"/>
    </source>
</evidence>
<evidence type="ECO:0000256" key="3">
    <source>
        <dbReference type="ARBA" id="ARBA00022692"/>
    </source>
</evidence>
<dbReference type="Gene3D" id="1.20.1260.100">
    <property type="entry name" value="TspO/MBR protein"/>
    <property type="match status" value="1"/>
</dbReference>
<evidence type="ECO:0000256" key="6">
    <source>
        <dbReference type="SAM" id="Phobius"/>
    </source>
</evidence>
<protein>
    <submittedName>
        <fullName evidence="7">Tryptophan-rich sensory protein</fullName>
    </submittedName>
</protein>
<organism evidence="7 8">
    <name type="scientific">Hoeflea poritis</name>
    <dbReference type="NCBI Taxonomy" id="2993659"/>
    <lineage>
        <taxon>Bacteria</taxon>
        <taxon>Pseudomonadati</taxon>
        <taxon>Pseudomonadota</taxon>
        <taxon>Alphaproteobacteria</taxon>
        <taxon>Hyphomicrobiales</taxon>
        <taxon>Rhizobiaceae</taxon>
        <taxon>Hoeflea</taxon>
    </lineage>
</organism>
<name>A0ABT4VXL3_9HYPH</name>
<reference evidence="7" key="1">
    <citation type="submission" date="2022-11" db="EMBL/GenBank/DDBJ databases">
        <title>Hoeflea poritis sp. nov., isolated from scleractinian coral Porites lutea.</title>
        <authorList>
            <person name="Zhang G."/>
            <person name="Wei Q."/>
            <person name="Cai L."/>
        </authorList>
    </citation>
    <scope>NUCLEOTIDE SEQUENCE</scope>
    <source>
        <strain evidence="7">E7-10</strain>
    </source>
</reference>
<feature type="transmembrane region" description="Helical" evidence="6">
    <location>
        <begin position="67"/>
        <end position="85"/>
    </location>
</feature>
<evidence type="ECO:0000256" key="2">
    <source>
        <dbReference type="ARBA" id="ARBA00007524"/>
    </source>
</evidence>
<accession>A0ABT4VXL3</accession>